<dbReference type="Proteomes" id="UP000053095">
    <property type="component" value="Unassembled WGS sequence"/>
</dbReference>
<protein>
    <submittedName>
        <fullName evidence="2">Uncharacterized protein</fullName>
    </submittedName>
</protein>
<feature type="compositionally biased region" description="Polar residues" evidence="1">
    <location>
        <begin position="21"/>
        <end position="40"/>
    </location>
</feature>
<evidence type="ECO:0000256" key="1">
    <source>
        <dbReference type="SAM" id="MobiDB-lite"/>
    </source>
</evidence>
<keyword evidence="3" id="KW-1185">Reference proteome</keyword>
<evidence type="ECO:0000313" key="3">
    <source>
        <dbReference type="Proteomes" id="UP000053095"/>
    </source>
</evidence>
<accession>A0A6V8HPF0</accession>
<reference evidence="3" key="1">
    <citation type="journal article" date="2015" name="Genome Announc.">
        <title>Draft genome sequence of Talaromyces cellulolyticus strain Y-94, a source of lignocellulosic biomass-degrading enzymes.</title>
        <authorList>
            <person name="Fujii T."/>
            <person name="Koike H."/>
            <person name="Sawayama S."/>
            <person name="Yano S."/>
            <person name="Inoue H."/>
        </authorList>
    </citation>
    <scope>NUCLEOTIDE SEQUENCE [LARGE SCALE GENOMIC DNA]</scope>
    <source>
        <strain evidence="3">Y-94</strain>
    </source>
</reference>
<feature type="region of interest" description="Disordered" evidence="1">
    <location>
        <begin position="1"/>
        <end position="42"/>
    </location>
</feature>
<proteinExistence type="predicted"/>
<name>A0A6V8HPF0_TALPI</name>
<gene>
    <name evidence="2" type="ORF">TCE0_060r19083</name>
</gene>
<dbReference type="EMBL" id="DF933856">
    <property type="protein sequence ID" value="GAM43897.1"/>
    <property type="molecule type" value="Genomic_DNA"/>
</dbReference>
<evidence type="ECO:0000313" key="2">
    <source>
        <dbReference type="EMBL" id="GAM43897.1"/>
    </source>
</evidence>
<comment type="caution">
    <text evidence="2">The sequence shown here is derived from an EMBL/GenBank/DDBJ whole genome shotgun (WGS) entry which is preliminary data.</text>
</comment>
<organism evidence="2 3">
    <name type="scientific">Talaromyces pinophilus</name>
    <name type="common">Penicillium pinophilum</name>
    <dbReference type="NCBI Taxonomy" id="128442"/>
    <lineage>
        <taxon>Eukaryota</taxon>
        <taxon>Fungi</taxon>
        <taxon>Dikarya</taxon>
        <taxon>Ascomycota</taxon>
        <taxon>Pezizomycotina</taxon>
        <taxon>Eurotiomycetes</taxon>
        <taxon>Eurotiomycetidae</taxon>
        <taxon>Eurotiales</taxon>
        <taxon>Trichocomaceae</taxon>
        <taxon>Talaromyces</taxon>
        <taxon>Talaromyces sect. Talaromyces</taxon>
    </lineage>
</organism>
<sequence length="110" mass="12541">MSGMDNSDHNCYWGQRDNEPNGDSQGQSIESKQNDFSNMGTWIESDPEIHEGWILVIDNNDANAQDEHITRLMEDEFPQDHNQAGSGSVLEMYLDQQSLEGPWKAKENLK</sequence>
<dbReference type="AlphaFoldDB" id="A0A6V8HPF0"/>